<dbReference type="OrthoDB" id="123307at2"/>
<keyword evidence="4" id="KW-1185">Reference proteome</keyword>
<dbReference type="Gene3D" id="1.10.3300.10">
    <property type="entry name" value="Jann2411-like domain"/>
    <property type="match status" value="1"/>
</dbReference>
<organism evidence="3 4">
    <name type="scientific">Kribbella jiaozuonensis</name>
    <dbReference type="NCBI Taxonomy" id="2575441"/>
    <lineage>
        <taxon>Bacteria</taxon>
        <taxon>Bacillati</taxon>
        <taxon>Actinomycetota</taxon>
        <taxon>Actinomycetes</taxon>
        <taxon>Propionibacteriales</taxon>
        <taxon>Kribbellaceae</taxon>
        <taxon>Kribbella</taxon>
    </lineage>
</organism>
<feature type="compositionally biased region" description="Basic and acidic residues" evidence="1">
    <location>
        <begin position="56"/>
        <end position="73"/>
    </location>
</feature>
<dbReference type="SUPFAM" id="SSF160904">
    <property type="entry name" value="Jann2411-like"/>
    <property type="match status" value="1"/>
</dbReference>
<name>A0A4U3LN56_9ACTN</name>
<feature type="domain" description="Zinc finger CGNR" evidence="2">
    <location>
        <begin position="251"/>
        <end position="295"/>
    </location>
</feature>
<dbReference type="EMBL" id="SZPZ01000004">
    <property type="protein sequence ID" value="TKK75956.1"/>
    <property type="molecule type" value="Genomic_DNA"/>
</dbReference>
<feature type="compositionally biased region" description="Polar residues" evidence="1">
    <location>
        <begin position="38"/>
        <end position="53"/>
    </location>
</feature>
<dbReference type="AlphaFoldDB" id="A0A4U3LN56"/>
<dbReference type="InterPro" id="IPR021005">
    <property type="entry name" value="Znf_CGNR"/>
</dbReference>
<protein>
    <recommendedName>
        <fullName evidence="2">Zinc finger CGNR domain-containing protein</fullName>
    </recommendedName>
</protein>
<evidence type="ECO:0000313" key="3">
    <source>
        <dbReference type="EMBL" id="TKK75956.1"/>
    </source>
</evidence>
<dbReference type="InterPro" id="IPR010852">
    <property type="entry name" value="ABATE"/>
</dbReference>
<evidence type="ECO:0000259" key="2">
    <source>
        <dbReference type="Pfam" id="PF11706"/>
    </source>
</evidence>
<dbReference type="Pfam" id="PF07336">
    <property type="entry name" value="ABATE"/>
    <property type="match status" value="1"/>
</dbReference>
<dbReference type="InterPro" id="IPR023286">
    <property type="entry name" value="ABATE_dom_sf"/>
</dbReference>
<dbReference type="PANTHER" id="PTHR35525:SF3">
    <property type="entry name" value="BLL6575 PROTEIN"/>
    <property type="match status" value="1"/>
</dbReference>
<comment type="caution">
    <text evidence="3">The sequence shown here is derived from an EMBL/GenBank/DDBJ whole genome shotgun (WGS) entry which is preliminary data.</text>
</comment>
<evidence type="ECO:0000256" key="1">
    <source>
        <dbReference type="SAM" id="MobiDB-lite"/>
    </source>
</evidence>
<dbReference type="Proteomes" id="UP000305836">
    <property type="component" value="Unassembled WGS sequence"/>
</dbReference>
<dbReference type="PANTHER" id="PTHR35525">
    <property type="entry name" value="BLL6575 PROTEIN"/>
    <property type="match status" value="1"/>
</dbReference>
<reference evidence="3 4" key="1">
    <citation type="submission" date="2019-04" db="EMBL/GenBank/DDBJ databases">
        <title>Kribbella sp. NEAU-THZ 27 nov., a novel actinomycete isolated from soil.</title>
        <authorList>
            <person name="Duan L."/>
        </authorList>
    </citation>
    <scope>NUCLEOTIDE SEQUENCE [LARGE SCALE GENOMIC DNA]</scope>
    <source>
        <strain evidence="4">NEAU-THZ27</strain>
    </source>
</reference>
<dbReference type="Pfam" id="PF11706">
    <property type="entry name" value="zf-CGNR"/>
    <property type="match status" value="1"/>
</dbReference>
<evidence type="ECO:0000313" key="4">
    <source>
        <dbReference type="Proteomes" id="UP000305836"/>
    </source>
</evidence>
<sequence length="303" mass="32955">MEASTTTAAYPVTRRPIWERDRPRSSAITVSSPIGSTSMVTKENVETPRNTSAAVARRDERGMRSPDPGKRCDAGSFSSMTDSSHAEFRIVGGHPALDLVNTVTPRLRDGAAEHDYLTSPAELLDWSRRIGLIDLRDHSAIEGTWRSAPELAAKALGATLEIREATYDVLAPRAAGAVVAIDGVKRSQGSAFERLMLRWSAAAARSMLIPGADRERGVAELVVGTSPAQLIPDRLVVAAVELVRTVELRQLRACPVDDGGCGWLFLDRSRNGSRRWCAMEDCGTRAKIRKLGERRRATAVPQS</sequence>
<proteinExistence type="predicted"/>
<accession>A0A4U3LN56</accession>
<gene>
    <name evidence="3" type="ORF">FDA38_26360</name>
</gene>
<feature type="region of interest" description="Disordered" evidence="1">
    <location>
        <begin position="38"/>
        <end position="78"/>
    </location>
</feature>